<organism evidence="1">
    <name type="scientific">marine sediment metagenome</name>
    <dbReference type="NCBI Taxonomy" id="412755"/>
    <lineage>
        <taxon>unclassified sequences</taxon>
        <taxon>metagenomes</taxon>
        <taxon>ecological metagenomes</taxon>
    </lineage>
</organism>
<dbReference type="AlphaFoldDB" id="X1VDR9"/>
<sequence length="65" mass="7719">MIVVGIYKDNAKQFAGKVIIDDWKNFTRRLRYYYSNIFTVKEKILNGGIIELPYISLMKDRRCKA</sequence>
<dbReference type="EMBL" id="BARW01032338">
    <property type="protein sequence ID" value="GAJ12151.1"/>
    <property type="molecule type" value="Genomic_DNA"/>
</dbReference>
<gene>
    <name evidence="1" type="ORF">S12H4_51205</name>
</gene>
<protein>
    <submittedName>
        <fullName evidence="1">Uncharacterized protein</fullName>
    </submittedName>
</protein>
<reference evidence="1" key="1">
    <citation type="journal article" date="2014" name="Front. Microbiol.">
        <title>High frequency of phylogenetically diverse reductive dehalogenase-homologous genes in deep subseafloor sedimentary metagenomes.</title>
        <authorList>
            <person name="Kawai M."/>
            <person name="Futagami T."/>
            <person name="Toyoda A."/>
            <person name="Takaki Y."/>
            <person name="Nishi S."/>
            <person name="Hori S."/>
            <person name="Arai W."/>
            <person name="Tsubouchi T."/>
            <person name="Morono Y."/>
            <person name="Uchiyama I."/>
            <person name="Ito T."/>
            <person name="Fujiyama A."/>
            <person name="Inagaki F."/>
            <person name="Takami H."/>
        </authorList>
    </citation>
    <scope>NUCLEOTIDE SEQUENCE</scope>
    <source>
        <strain evidence="1">Expedition CK06-06</strain>
    </source>
</reference>
<proteinExistence type="predicted"/>
<evidence type="ECO:0000313" key="1">
    <source>
        <dbReference type="EMBL" id="GAJ12151.1"/>
    </source>
</evidence>
<comment type="caution">
    <text evidence="1">The sequence shown here is derived from an EMBL/GenBank/DDBJ whole genome shotgun (WGS) entry which is preliminary data.</text>
</comment>
<name>X1VDR9_9ZZZZ</name>
<feature type="non-terminal residue" evidence="1">
    <location>
        <position position="65"/>
    </location>
</feature>
<accession>X1VDR9</accession>